<evidence type="ECO:0000313" key="4">
    <source>
        <dbReference type="Proteomes" id="UP001595648"/>
    </source>
</evidence>
<protein>
    <recommendedName>
        <fullName evidence="2">Tyr recombinase domain-containing protein</fullName>
    </recommendedName>
</protein>
<reference evidence="4" key="1">
    <citation type="journal article" date="2019" name="Int. J. Syst. Evol. Microbiol.">
        <title>The Global Catalogue of Microorganisms (GCM) 10K type strain sequencing project: providing services to taxonomists for standard genome sequencing and annotation.</title>
        <authorList>
            <consortium name="The Broad Institute Genomics Platform"/>
            <consortium name="The Broad Institute Genome Sequencing Center for Infectious Disease"/>
            <person name="Wu L."/>
            <person name="Ma J."/>
        </authorList>
    </citation>
    <scope>NUCLEOTIDE SEQUENCE [LARGE SCALE GENOMIC DNA]</scope>
    <source>
        <strain evidence="4">ICMP 19515</strain>
    </source>
</reference>
<dbReference type="InterPro" id="IPR013762">
    <property type="entry name" value="Integrase-like_cat_sf"/>
</dbReference>
<keyword evidence="1" id="KW-0233">DNA recombination</keyword>
<proteinExistence type="predicted"/>
<organism evidence="3 4">
    <name type="scientific">Mesorhizobium cantuariense</name>
    <dbReference type="NCBI Taxonomy" id="1300275"/>
    <lineage>
        <taxon>Bacteria</taxon>
        <taxon>Pseudomonadati</taxon>
        <taxon>Pseudomonadota</taxon>
        <taxon>Alphaproteobacteria</taxon>
        <taxon>Hyphomicrobiales</taxon>
        <taxon>Phyllobacteriaceae</taxon>
        <taxon>Mesorhizobium</taxon>
    </lineage>
</organism>
<gene>
    <name evidence="3" type="ORF">ACFOJ9_30910</name>
</gene>
<evidence type="ECO:0000259" key="2">
    <source>
        <dbReference type="PROSITE" id="PS51898"/>
    </source>
</evidence>
<accession>A0ABV7MVX9</accession>
<dbReference type="InterPro" id="IPR002104">
    <property type="entry name" value="Integrase_catalytic"/>
</dbReference>
<dbReference type="PROSITE" id="PS51898">
    <property type="entry name" value="TYR_RECOMBINASE"/>
    <property type="match status" value="1"/>
</dbReference>
<dbReference type="InterPro" id="IPR011010">
    <property type="entry name" value="DNA_brk_join_enz"/>
</dbReference>
<dbReference type="Gene3D" id="1.10.443.10">
    <property type="entry name" value="Intergrase catalytic core"/>
    <property type="match status" value="1"/>
</dbReference>
<comment type="caution">
    <text evidence="3">The sequence shown here is derived from an EMBL/GenBank/DDBJ whole genome shotgun (WGS) entry which is preliminary data.</text>
</comment>
<dbReference type="RefSeq" id="WP_378984720.1">
    <property type="nucleotide sequence ID" value="NZ_JBHRVD010000001.1"/>
</dbReference>
<dbReference type="SUPFAM" id="SSF56349">
    <property type="entry name" value="DNA breaking-rejoining enzymes"/>
    <property type="match status" value="1"/>
</dbReference>
<evidence type="ECO:0000256" key="1">
    <source>
        <dbReference type="ARBA" id="ARBA00023172"/>
    </source>
</evidence>
<dbReference type="Proteomes" id="UP001595648">
    <property type="component" value="Unassembled WGS sequence"/>
</dbReference>
<name>A0ABV7MVX9_9HYPH</name>
<sequence length="487" mass="55860">MDESEVGEEEPGYFVFDVPVSVYRDVHADKARTRPDRVLHPVLAIRFASGQVAIPDETLGWVRNLIDGYIPTADIRRKLNTVGRLHEFAQLTVGEQKLEVIIDNIVWAYLRARAENPLDPSRRRFTHWKPVRFDWVQTEFRDLLEFARFCGDFTGKASIMGAAFKSSSKVWVTMKRASAPDDFLAHLEADRERWNIMLGDDMVPAPPSALRRIAASANVPKNGNDTTLSSEEVDAIIDLEKNFMLKALWIFLAFVGPRISEPLNMWVCDFLNPSDARKFFRTDLVGPVAIFADPRKSKYVGHFDSRRAIQTRSEYLASKYGLKPRPDCEGKRKRVGWKGMMTFNSEWLVSHGTWNCRKRATQFAGLLDEIREFHVDLATSKNSHPYLFVNAVNREFLGEPLQMSNVEKAFARACRRAGIEPNTSGASLHGMRHYYKWYARNILELEEDIVQLMLRHISINSQRDYGKHAADIYDAMNKVSKRTAERV</sequence>
<feature type="domain" description="Tyr recombinase" evidence="2">
    <location>
        <begin position="223"/>
        <end position="481"/>
    </location>
</feature>
<keyword evidence="4" id="KW-1185">Reference proteome</keyword>
<dbReference type="EMBL" id="JBHRVD010000001">
    <property type="protein sequence ID" value="MFC3326127.1"/>
    <property type="molecule type" value="Genomic_DNA"/>
</dbReference>
<evidence type="ECO:0000313" key="3">
    <source>
        <dbReference type="EMBL" id="MFC3326127.1"/>
    </source>
</evidence>